<dbReference type="Proteomes" id="UP000321039">
    <property type="component" value="Unassembled WGS sequence"/>
</dbReference>
<sequence length="104" mass="11321">MPFVLRDDSGAIVTVSQLPTEGYEAVASDDPDLHVFLATAGGDALQISATDQDFVRVLEDVVELLVAKGVILFTDLPQSAQDKMLHRQRLRSHMTGKLDLIGDD</sequence>
<protein>
    <submittedName>
        <fullName evidence="1">Tryptophan synthase subunit beta like protein</fullName>
    </submittedName>
</protein>
<comment type="caution">
    <text evidence="1">The sequence shown here is derived from an EMBL/GenBank/DDBJ whole genome shotgun (WGS) entry which is preliminary data.</text>
</comment>
<evidence type="ECO:0000313" key="2">
    <source>
        <dbReference type="Proteomes" id="UP000321039"/>
    </source>
</evidence>
<dbReference type="EMBL" id="VRZA01000014">
    <property type="protein sequence ID" value="TXS88939.1"/>
    <property type="molecule type" value="Genomic_DNA"/>
</dbReference>
<proteinExistence type="predicted"/>
<evidence type="ECO:0000313" key="1">
    <source>
        <dbReference type="EMBL" id="TXS88939.1"/>
    </source>
</evidence>
<gene>
    <name evidence="1" type="ORF">FV139_20915</name>
</gene>
<dbReference type="AlphaFoldDB" id="A0A5C8ZMS8"/>
<name>A0A5C8ZMS8_9GAMM</name>
<dbReference type="RefSeq" id="WP_148070442.1">
    <property type="nucleotide sequence ID" value="NZ_VRZA01000014.1"/>
</dbReference>
<organism evidence="1 2">
    <name type="scientific">Parahaliea maris</name>
    <dbReference type="NCBI Taxonomy" id="2716870"/>
    <lineage>
        <taxon>Bacteria</taxon>
        <taxon>Pseudomonadati</taxon>
        <taxon>Pseudomonadota</taxon>
        <taxon>Gammaproteobacteria</taxon>
        <taxon>Cellvibrionales</taxon>
        <taxon>Halieaceae</taxon>
        <taxon>Parahaliea</taxon>
    </lineage>
</organism>
<accession>A0A5C8ZMS8</accession>
<keyword evidence="2" id="KW-1185">Reference proteome</keyword>
<reference evidence="1 2" key="1">
    <citation type="submission" date="2019-08" db="EMBL/GenBank/DDBJ databases">
        <title>Parahaliea maris sp. nov., isolated from the surface seawater.</title>
        <authorList>
            <person name="Liu Y."/>
        </authorList>
    </citation>
    <scope>NUCLEOTIDE SEQUENCE [LARGE SCALE GENOMIC DNA]</scope>
    <source>
        <strain evidence="1 2">HSLHS9</strain>
    </source>
</reference>